<dbReference type="PANTHER" id="PTHR17378">
    <property type="entry name" value="SECRETIN"/>
    <property type="match status" value="1"/>
</dbReference>
<dbReference type="AlphaFoldDB" id="A0A8C6I8T5"/>
<keyword evidence="7" id="KW-0732">Signal</keyword>
<dbReference type="PANTHER" id="PTHR17378:SF1">
    <property type="entry name" value="SECRETIN"/>
    <property type="match status" value="1"/>
</dbReference>
<proteinExistence type="inferred from homology"/>
<evidence type="ECO:0000256" key="2">
    <source>
        <dbReference type="ARBA" id="ARBA00008369"/>
    </source>
</evidence>
<feature type="signal peptide" evidence="7">
    <location>
        <begin position="1"/>
        <end position="22"/>
    </location>
</feature>
<dbReference type="InterPro" id="IPR015675">
    <property type="entry name" value="Prosecretin"/>
</dbReference>
<reference evidence="9" key="2">
    <citation type="submission" date="2025-09" db="UniProtKB">
        <authorList>
            <consortium name="Ensembl"/>
        </authorList>
    </citation>
    <scope>IDENTIFICATION</scope>
</reference>
<dbReference type="GO" id="GO:0007420">
    <property type="term" value="P:brain development"/>
    <property type="evidence" value="ECO:0007669"/>
    <property type="project" value="TreeGrafter"/>
</dbReference>
<dbReference type="Pfam" id="PF00123">
    <property type="entry name" value="Hormone_2"/>
    <property type="match status" value="1"/>
</dbReference>
<dbReference type="GO" id="GO:0007189">
    <property type="term" value="P:adenylate cyclase-activating G protein-coupled receptor signaling pathway"/>
    <property type="evidence" value="ECO:0007669"/>
    <property type="project" value="Ensembl"/>
</dbReference>
<feature type="domain" description="Glucagon / GIP / secretin / VIP family" evidence="8">
    <location>
        <begin position="32"/>
        <end position="54"/>
    </location>
</feature>
<keyword evidence="6" id="KW-0027">Amidation</keyword>
<reference evidence="9" key="1">
    <citation type="submission" date="2025-08" db="UniProtKB">
        <authorList>
            <consortium name="Ensembl"/>
        </authorList>
    </citation>
    <scope>IDENTIFICATION</scope>
</reference>
<organism evidence="9 10">
    <name type="scientific">Mus spicilegus</name>
    <name type="common">Mound-building mouse</name>
    <dbReference type="NCBI Taxonomy" id="10103"/>
    <lineage>
        <taxon>Eukaryota</taxon>
        <taxon>Metazoa</taxon>
        <taxon>Chordata</taxon>
        <taxon>Craniata</taxon>
        <taxon>Vertebrata</taxon>
        <taxon>Euteleostomi</taxon>
        <taxon>Mammalia</taxon>
        <taxon>Eutheria</taxon>
        <taxon>Euarchontoglires</taxon>
        <taxon>Glires</taxon>
        <taxon>Rodentia</taxon>
        <taxon>Myomorpha</taxon>
        <taxon>Muroidea</taxon>
        <taxon>Muridae</taxon>
        <taxon>Murinae</taxon>
        <taxon>Mus</taxon>
        <taxon>Mus</taxon>
    </lineage>
</organism>
<keyword evidence="4" id="KW-0964">Secreted</keyword>
<sequence>MEPPLPTSMLLLLLLLLSSSAALPAPPRTPRHSDGMFTSELSRLQDSARLQRLLQGLVGKRSEQDTENIPENSLARSKPLEDQLCLLWSNTQTLQDCPLSFHRLLPRLFLDGSLSLWLPPGPRSAVDHSEWTETTRTPR</sequence>
<dbReference type="SMART" id="SM00070">
    <property type="entry name" value="GLUCA"/>
    <property type="match status" value="1"/>
</dbReference>
<comment type="subcellular location">
    <subcellularLocation>
        <location evidence="1">Secreted</location>
    </subcellularLocation>
</comment>
<dbReference type="GO" id="GO:1903640">
    <property type="term" value="P:negative regulation of gastrin-induced gastric acid secretion"/>
    <property type="evidence" value="ECO:0007669"/>
    <property type="project" value="TreeGrafter"/>
</dbReference>
<protein>
    <recommendedName>
        <fullName evidence="3">Secretin</fullName>
    </recommendedName>
</protein>
<dbReference type="Ensembl" id="ENSMSIT00000041192.1">
    <property type="protein sequence ID" value="ENSMSIP00000032653.1"/>
    <property type="gene ID" value="ENSMSIG00000027352.1"/>
</dbReference>
<accession>A0A8C6I8T5</accession>
<evidence type="ECO:0000313" key="10">
    <source>
        <dbReference type="Proteomes" id="UP000694415"/>
    </source>
</evidence>
<keyword evidence="10" id="KW-1185">Reference proteome</keyword>
<dbReference type="PROSITE" id="PS00260">
    <property type="entry name" value="GLUCAGON"/>
    <property type="match status" value="1"/>
</dbReference>
<evidence type="ECO:0000256" key="7">
    <source>
        <dbReference type="SAM" id="SignalP"/>
    </source>
</evidence>
<dbReference type="GO" id="GO:0001664">
    <property type="term" value="F:G protein-coupled receptor binding"/>
    <property type="evidence" value="ECO:0007669"/>
    <property type="project" value="Ensembl"/>
</dbReference>
<dbReference type="GO" id="GO:0090274">
    <property type="term" value="P:positive regulation of somatostatin secretion"/>
    <property type="evidence" value="ECO:0007669"/>
    <property type="project" value="TreeGrafter"/>
</dbReference>
<evidence type="ECO:0000256" key="1">
    <source>
        <dbReference type="ARBA" id="ARBA00004613"/>
    </source>
</evidence>
<evidence type="ECO:0000256" key="4">
    <source>
        <dbReference type="ARBA" id="ARBA00022525"/>
    </source>
</evidence>
<dbReference type="GO" id="GO:0090187">
    <property type="term" value="P:positive regulation of pancreatic juice secretion"/>
    <property type="evidence" value="ECO:0007669"/>
    <property type="project" value="TreeGrafter"/>
</dbReference>
<feature type="chain" id="PRO_5034580008" description="Secretin" evidence="7">
    <location>
        <begin position="23"/>
        <end position="139"/>
    </location>
</feature>
<dbReference type="GO" id="GO:0005615">
    <property type="term" value="C:extracellular space"/>
    <property type="evidence" value="ECO:0007669"/>
    <property type="project" value="TreeGrafter"/>
</dbReference>
<dbReference type="GO" id="GO:0005179">
    <property type="term" value="F:hormone activity"/>
    <property type="evidence" value="ECO:0007669"/>
    <property type="project" value="UniProtKB-KW"/>
</dbReference>
<evidence type="ECO:0000256" key="6">
    <source>
        <dbReference type="ARBA" id="ARBA00022815"/>
    </source>
</evidence>
<evidence type="ECO:0000256" key="5">
    <source>
        <dbReference type="ARBA" id="ARBA00022702"/>
    </source>
</evidence>
<evidence type="ECO:0000256" key="3">
    <source>
        <dbReference type="ARBA" id="ARBA00015460"/>
    </source>
</evidence>
<keyword evidence="5" id="KW-0372">Hormone</keyword>
<comment type="similarity">
    <text evidence="2">Belongs to the glucagon family.</text>
</comment>
<evidence type="ECO:0000259" key="8">
    <source>
        <dbReference type="PROSITE" id="PS00260"/>
    </source>
</evidence>
<dbReference type="GeneTree" id="ENSGT00390000002624"/>
<evidence type="ECO:0000313" key="9">
    <source>
        <dbReference type="Ensembl" id="ENSMSIP00000032653.1"/>
    </source>
</evidence>
<name>A0A8C6I8T5_MUSSI</name>
<dbReference type="Proteomes" id="UP000694415">
    <property type="component" value="Unplaced"/>
</dbReference>
<dbReference type="InterPro" id="IPR000532">
    <property type="entry name" value="Glucagon_GIP_secretin_VIP"/>
</dbReference>